<gene>
    <name evidence="2" type="ORF">LARV_03391</name>
</gene>
<feature type="transmembrane region" description="Helical" evidence="1">
    <location>
        <begin position="158"/>
        <end position="178"/>
    </location>
</feature>
<keyword evidence="1" id="KW-1133">Transmembrane helix</keyword>
<dbReference type="OrthoDB" id="9813540at2"/>
<proteinExistence type="predicted"/>
<feature type="transmembrane region" description="Helical" evidence="1">
    <location>
        <begin position="12"/>
        <end position="33"/>
    </location>
</feature>
<reference evidence="2" key="1">
    <citation type="submission" date="2015-07" db="EMBL/GenBank/DDBJ databases">
        <title>Draft Genome Sequences of Anaerolinea thermolimosa IMO-1, Bellilinea caldifistulae GOMI-1, Leptolinea tardivitalis YMTK-2, Levilinea saccharolytica KIBI-1,Longilinea arvoryzae KOME-1, Previously Described as Members of the Anaerolineaceae (Chloroflexi).</title>
        <authorList>
            <person name="Sekiguchi Y."/>
            <person name="Ohashi A."/>
            <person name="Matsuura N."/>
            <person name="Tourlousse M.D."/>
        </authorList>
    </citation>
    <scope>NUCLEOTIDE SEQUENCE [LARGE SCALE GENOMIC DNA]</scope>
    <source>
        <strain evidence="2">KOME-1</strain>
    </source>
</reference>
<keyword evidence="3" id="KW-1185">Reference proteome</keyword>
<organism evidence="2">
    <name type="scientific">Longilinea arvoryzae</name>
    <dbReference type="NCBI Taxonomy" id="360412"/>
    <lineage>
        <taxon>Bacteria</taxon>
        <taxon>Bacillati</taxon>
        <taxon>Chloroflexota</taxon>
        <taxon>Anaerolineae</taxon>
        <taxon>Anaerolineales</taxon>
        <taxon>Anaerolineaceae</taxon>
        <taxon>Longilinea</taxon>
    </lineage>
</organism>
<accession>A0A0S7BCM3</accession>
<keyword evidence="1" id="KW-0812">Transmembrane</keyword>
<name>A0A0S7BCM3_9CHLR</name>
<feature type="transmembrane region" description="Helical" evidence="1">
    <location>
        <begin position="45"/>
        <end position="70"/>
    </location>
</feature>
<keyword evidence="1" id="KW-0472">Membrane</keyword>
<dbReference type="InterPro" id="IPR024529">
    <property type="entry name" value="ECF_trnsprt_substrate-spec"/>
</dbReference>
<evidence type="ECO:0000256" key="1">
    <source>
        <dbReference type="SAM" id="Phobius"/>
    </source>
</evidence>
<sequence>MPQNWTRKIAVTGALSAIAIVLGITGWGLLPWFSGTSVTIMHIPAIIGAIIEGPIVGAAIGLIFGIYSMIQAAVAPGGAGDVIFTNPLISVLPRILFAPAAWLVWRSLKRWPVVGMIATGAIGSLLHSVLVLGMIGLLGLFPWALIGATFVANSLPEMAVATVLVTAVTAAWMGIAVGRKKGADL</sequence>
<evidence type="ECO:0000313" key="2">
    <source>
        <dbReference type="EMBL" id="GAP15599.1"/>
    </source>
</evidence>
<dbReference type="STRING" id="360412.LARV_03391"/>
<feature type="transmembrane region" description="Helical" evidence="1">
    <location>
        <begin position="117"/>
        <end position="146"/>
    </location>
</feature>
<dbReference type="EMBL" id="DF967972">
    <property type="protein sequence ID" value="GAP15599.1"/>
    <property type="molecule type" value="Genomic_DNA"/>
</dbReference>
<dbReference type="Proteomes" id="UP000055060">
    <property type="component" value="Unassembled WGS sequence"/>
</dbReference>
<feature type="transmembrane region" description="Helical" evidence="1">
    <location>
        <begin position="82"/>
        <end position="105"/>
    </location>
</feature>
<dbReference type="RefSeq" id="WP_075074769.1">
    <property type="nucleotide sequence ID" value="NZ_DF967972.1"/>
</dbReference>
<dbReference type="GO" id="GO:0022857">
    <property type="term" value="F:transmembrane transporter activity"/>
    <property type="evidence" value="ECO:0007669"/>
    <property type="project" value="InterPro"/>
</dbReference>
<protein>
    <submittedName>
        <fullName evidence="2">Predicted membrane protein</fullName>
    </submittedName>
</protein>
<dbReference type="Gene3D" id="1.10.1760.20">
    <property type="match status" value="1"/>
</dbReference>
<evidence type="ECO:0000313" key="3">
    <source>
        <dbReference type="Proteomes" id="UP000055060"/>
    </source>
</evidence>
<dbReference type="AlphaFoldDB" id="A0A0S7BCM3"/>
<dbReference type="Pfam" id="PF12822">
    <property type="entry name" value="ECF_trnsprt"/>
    <property type="match status" value="1"/>
</dbReference>